<evidence type="ECO:0008006" key="3">
    <source>
        <dbReference type="Google" id="ProtNLM"/>
    </source>
</evidence>
<sequence>MVEDGRYQKYPWGQIAFSKLMKTLRQKFTKEKKLYRLAGMPYSLNVWIYECASIINDEIAVKEANACNDVHPTTEEMAALDLPANVNTYPRRFNHKTFSNLRTFLLIIRINF</sequence>
<proteinExistence type="predicted"/>
<keyword evidence="2" id="KW-1185">Reference proteome</keyword>
<dbReference type="PANTHER" id="PTHR48302">
    <property type="entry name" value="ULP1 PROTEASE FAMILY, C-TERMINAL CATALYTIC DOMAIN CONTAINING PROTEIN"/>
    <property type="match status" value="1"/>
</dbReference>
<reference evidence="1 2" key="1">
    <citation type="submission" date="2023-10" db="EMBL/GenBank/DDBJ databases">
        <title>Genome-Wide Identification Analysis in wild type Solanum Pinnatisectum Reveals Some Genes Defensing Phytophthora Infestans.</title>
        <authorList>
            <person name="Sun C."/>
        </authorList>
    </citation>
    <scope>NUCLEOTIDE SEQUENCE [LARGE SCALE GENOMIC DNA]</scope>
    <source>
        <strain evidence="1">LQN</strain>
        <tissue evidence="1">Leaf</tissue>
    </source>
</reference>
<evidence type="ECO:0000313" key="2">
    <source>
        <dbReference type="Proteomes" id="UP001311915"/>
    </source>
</evidence>
<dbReference type="Proteomes" id="UP001311915">
    <property type="component" value="Unassembled WGS sequence"/>
</dbReference>
<organism evidence="1 2">
    <name type="scientific">Solanum pinnatisectum</name>
    <name type="common">tansyleaf nightshade</name>
    <dbReference type="NCBI Taxonomy" id="50273"/>
    <lineage>
        <taxon>Eukaryota</taxon>
        <taxon>Viridiplantae</taxon>
        <taxon>Streptophyta</taxon>
        <taxon>Embryophyta</taxon>
        <taxon>Tracheophyta</taxon>
        <taxon>Spermatophyta</taxon>
        <taxon>Magnoliopsida</taxon>
        <taxon>eudicotyledons</taxon>
        <taxon>Gunneridae</taxon>
        <taxon>Pentapetalae</taxon>
        <taxon>asterids</taxon>
        <taxon>lamiids</taxon>
        <taxon>Solanales</taxon>
        <taxon>Solanaceae</taxon>
        <taxon>Solanoideae</taxon>
        <taxon>Solaneae</taxon>
        <taxon>Solanum</taxon>
    </lineage>
</organism>
<gene>
    <name evidence="1" type="ORF">R3W88_016833</name>
</gene>
<comment type="caution">
    <text evidence="1">The sequence shown here is derived from an EMBL/GenBank/DDBJ whole genome shotgun (WGS) entry which is preliminary data.</text>
</comment>
<accession>A0AAV9KYF9</accession>
<dbReference type="EMBL" id="JAWPEI010000008">
    <property type="protein sequence ID" value="KAK4718495.1"/>
    <property type="molecule type" value="Genomic_DNA"/>
</dbReference>
<protein>
    <recommendedName>
        <fullName evidence="3">DUF1985 domain-containing protein</fullName>
    </recommendedName>
</protein>
<dbReference type="AlphaFoldDB" id="A0AAV9KYF9"/>
<name>A0AAV9KYF9_9SOLN</name>
<evidence type="ECO:0000313" key="1">
    <source>
        <dbReference type="EMBL" id="KAK4718495.1"/>
    </source>
</evidence>
<dbReference type="PANTHER" id="PTHR48302:SF2">
    <property type="entry name" value="DUF1985 DOMAIN-CONTAINING PROTEIN"/>
    <property type="match status" value="1"/>
</dbReference>